<name>A0A371EHM2_MUCPR</name>
<gene>
    <name evidence="1" type="ORF">CR513_55824</name>
</gene>
<evidence type="ECO:0000313" key="2">
    <source>
        <dbReference type="Proteomes" id="UP000257109"/>
    </source>
</evidence>
<reference evidence="1" key="1">
    <citation type="submission" date="2018-05" db="EMBL/GenBank/DDBJ databases">
        <title>Draft genome of Mucuna pruriens seed.</title>
        <authorList>
            <person name="Nnadi N.E."/>
            <person name="Vos R."/>
            <person name="Hasami M.H."/>
            <person name="Devisetty U.K."/>
            <person name="Aguiy J.C."/>
        </authorList>
    </citation>
    <scope>NUCLEOTIDE SEQUENCE [LARGE SCALE GENOMIC DNA]</scope>
    <source>
        <strain evidence="1">JCA_2017</strain>
    </source>
</reference>
<feature type="non-terminal residue" evidence="1">
    <location>
        <position position="1"/>
    </location>
</feature>
<protein>
    <recommendedName>
        <fullName evidence="3">Copia protein</fullName>
    </recommendedName>
</protein>
<proteinExistence type="predicted"/>
<accession>A0A371EHM2</accession>
<dbReference type="EMBL" id="QJKJ01013864">
    <property type="protein sequence ID" value="RDX65516.1"/>
    <property type="molecule type" value="Genomic_DNA"/>
</dbReference>
<dbReference type="OrthoDB" id="1436818at2759"/>
<evidence type="ECO:0008006" key="3">
    <source>
        <dbReference type="Google" id="ProtNLM"/>
    </source>
</evidence>
<dbReference type="Proteomes" id="UP000257109">
    <property type="component" value="Unassembled WGS sequence"/>
</dbReference>
<organism evidence="1 2">
    <name type="scientific">Mucuna pruriens</name>
    <name type="common">Velvet bean</name>
    <name type="synonym">Dolichos pruriens</name>
    <dbReference type="NCBI Taxonomy" id="157652"/>
    <lineage>
        <taxon>Eukaryota</taxon>
        <taxon>Viridiplantae</taxon>
        <taxon>Streptophyta</taxon>
        <taxon>Embryophyta</taxon>
        <taxon>Tracheophyta</taxon>
        <taxon>Spermatophyta</taxon>
        <taxon>Magnoliopsida</taxon>
        <taxon>eudicotyledons</taxon>
        <taxon>Gunneridae</taxon>
        <taxon>Pentapetalae</taxon>
        <taxon>rosids</taxon>
        <taxon>fabids</taxon>
        <taxon>Fabales</taxon>
        <taxon>Fabaceae</taxon>
        <taxon>Papilionoideae</taxon>
        <taxon>50 kb inversion clade</taxon>
        <taxon>NPAAA clade</taxon>
        <taxon>indigoferoid/millettioid clade</taxon>
        <taxon>Phaseoleae</taxon>
        <taxon>Mucuna</taxon>
    </lineage>
</organism>
<sequence>MAWQNNETGLLKIRRSIKERKHAIPDDYIVFLQEYEDDIGLTEDDSINFYQAMQSSNTEKWIDAMKDEMKSMQDNDILRDRSQDILKLLQENYISKALDRFDMKDSKPRDTLIAKRDKFSLKQCPNNDLEKNEMQKILYASTVGSPIYAQVCTRPNIAFVVGVLGSCNVFIVNVQDGPDCIKRKSKDK</sequence>
<evidence type="ECO:0000313" key="1">
    <source>
        <dbReference type="EMBL" id="RDX65516.1"/>
    </source>
</evidence>
<keyword evidence="2" id="KW-1185">Reference proteome</keyword>
<comment type="caution">
    <text evidence="1">The sequence shown here is derived from an EMBL/GenBank/DDBJ whole genome shotgun (WGS) entry which is preliminary data.</text>
</comment>
<dbReference type="AlphaFoldDB" id="A0A371EHM2"/>